<organism evidence="4 5">
    <name type="scientific">Apostasia shenzhenica</name>
    <dbReference type="NCBI Taxonomy" id="1088818"/>
    <lineage>
        <taxon>Eukaryota</taxon>
        <taxon>Viridiplantae</taxon>
        <taxon>Streptophyta</taxon>
        <taxon>Embryophyta</taxon>
        <taxon>Tracheophyta</taxon>
        <taxon>Spermatophyta</taxon>
        <taxon>Magnoliopsida</taxon>
        <taxon>Liliopsida</taxon>
        <taxon>Asparagales</taxon>
        <taxon>Orchidaceae</taxon>
        <taxon>Apostasioideae</taxon>
        <taxon>Apostasia</taxon>
    </lineage>
</organism>
<dbReference type="STRING" id="1088818.A0A2I0A8P7"/>
<dbReference type="PANTHER" id="PTHR32295:SF216">
    <property type="entry name" value="PROTEIN IQ-DOMAIN 3"/>
    <property type="match status" value="1"/>
</dbReference>
<dbReference type="EMBL" id="KZ452012">
    <property type="protein sequence ID" value="PKA51895.1"/>
    <property type="molecule type" value="Genomic_DNA"/>
</dbReference>
<name>A0A2I0A8P7_9ASPA</name>
<dbReference type="PANTHER" id="PTHR32295">
    <property type="entry name" value="IQ-DOMAIN 5-RELATED"/>
    <property type="match status" value="1"/>
</dbReference>
<proteinExistence type="inferred from homology"/>
<dbReference type="OrthoDB" id="1923765at2759"/>
<dbReference type="Pfam" id="PF00612">
    <property type="entry name" value="IQ"/>
    <property type="match status" value="1"/>
</dbReference>
<dbReference type="PROSITE" id="PS50096">
    <property type="entry name" value="IQ"/>
    <property type="match status" value="1"/>
</dbReference>
<dbReference type="InterPro" id="IPR000048">
    <property type="entry name" value="IQ_motif_EF-hand-BS"/>
</dbReference>
<evidence type="ECO:0000256" key="3">
    <source>
        <dbReference type="SAM" id="MobiDB-lite"/>
    </source>
</evidence>
<dbReference type="Gene3D" id="1.20.5.1190">
    <property type="entry name" value="iswi atpase"/>
    <property type="match status" value="1"/>
</dbReference>
<feature type="compositionally biased region" description="Low complexity" evidence="3">
    <location>
        <begin position="405"/>
        <end position="417"/>
    </location>
</feature>
<evidence type="ECO:0000256" key="2">
    <source>
        <dbReference type="ARBA" id="ARBA00024341"/>
    </source>
</evidence>
<keyword evidence="5" id="KW-1185">Reference proteome</keyword>
<feature type="region of interest" description="Disordered" evidence="3">
    <location>
        <begin position="282"/>
        <end position="328"/>
    </location>
</feature>
<gene>
    <name evidence="4" type="primary">IQD1</name>
    <name evidence="4" type="ORF">AXF42_Ash008124</name>
</gene>
<feature type="compositionally biased region" description="Basic and acidic residues" evidence="3">
    <location>
        <begin position="285"/>
        <end position="296"/>
    </location>
</feature>
<dbReference type="Proteomes" id="UP000236161">
    <property type="component" value="Unassembled WGS sequence"/>
</dbReference>
<sequence>MGKNWFFAVRKIFGAESKGEKSKRKSGRTKELGHTASIPLEDSAFAYDSARPSPSPLKQQDKALVQGGNGQSEQAYSVAIATAVAAEAAVAAARAAAEVVRLTASFRSIGGKSREEIAAVKIQAAYRGYLVRRGSRTMRGMVRLKLMSNSIAVKRQTMNTLHNMQTLTRVQSQVRERRIRLSEQNQSLHQQRQLKHEKELEKLKLEDDWLDSPQSKEQHEVKLQKRLEAAQRRQRTLAYAYSHQWRNTSSRSKIPAFRDPANPQWGWSWLERWMAARPWDSGRSFADRERQSDRSSIKSGGRRGLAGDSRRQLRPSPSTPSSVLSNDDVRSLHAFSSEHHRRRHSVGSSVFMRDGDILASSPAAKAKPRFQAAGSEKARGSGILARKRLFFPAAGDNKKSAVPPAAAAGRRLSAGSSSGAAKIFNILD</sequence>
<dbReference type="AlphaFoldDB" id="A0A2I0A8P7"/>
<feature type="compositionally biased region" description="Polar residues" evidence="3">
    <location>
        <begin position="315"/>
        <end position="325"/>
    </location>
</feature>
<feature type="region of interest" description="Disordered" evidence="3">
    <location>
        <begin position="395"/>
        <end position="417"/>
    </location>
</feature>
<evidence type="ECO:0000313" key="4">
    <source>
        <dbReference type="EMBL" id="PKA51895.1"/>
    </source>
</evidence>
<protein>
    <submittedName>
        <fullName evidence="4">Protein IQ-domain 1</fullName>
    </submittedName>
</protein>
<keyword evidence="1" id="KW-0112">Calmodulin-binding</keyword>
<comment type="similarity">
    <text evidence="2">Belongs to the IQD family.</text>
</comment>
<reference evidence="4 5" key="1">
    <citation type="journal article" date="2017" name="Nature">
        <title>The Apostasia genome and the evolution of orchids.</title>
        <authorList>
            <person name="Zhang G.Q."/>
            <person name="Liu K.W."/>
            <person name="Li Z."/>
            <person name="Lohaus R."/>
            <person name="Hsiao Y.Y."/>
            <person name="Niu S.C."/>
            <person name="Wang J.Y."/>
            <person name="Lin Y.C."/>
            <person name="Xu Q."/>
            <person name="Chen L.J."/>
            <person name="Yoshida K."/>
            <person name="Fujiwara S."/>
            <person name="Wang Z.W."/>
            <person name="Zhang Y.Q."/>
            <person name="Mitsuda N."/>
            <person name="Wang M."/>
            <person name="Liu G.H."/>
            <person name="Pecoraro L."/>
            <person name="Huang H.X."/>
            <person name="Xiao X.J."/>
            <person name="Lin M."/>
            <person name="Wu X.Y."/>
            <person name="Wu W.L."/>
            <person name="Chen Y.Y."/>
            <person name="Chang S.B."/>
            <person name="Sakamoto S."/>
            <person name="Ohme-Takagi M."/>
            <person name="Yagi M."/>
            <person name="Zeng S.J."/>
            <person name="Shen C.Y."/>
            <person name="Yeh C.M."/>
            <person name="Luo Y.B."/>
            <person name="Tsai W.C."/>
            <person name="Van de Peer Y."/>
            <person name="Liu Z.J."/>
        </authorList>
    </citation>
    <scope>NUCLEOTIDE SEQUENCE [LARGE SCALE GENOMIC DNA]</scope>
    <source>
        <strain evidence="5">cv. Shenzhen</strain>
        <tissue evidence="4">Stem</tissue>
    </source>
</reference>
<evidence type="ECO:0000313" key="5">
    <source>
        <dbReference type="Proteomes" id="UP000236161"/>
    </source>
</evidence>
<dbReference type="GO" id="GO:0005516">
    <property type="term" value="F:calmodulin binding"/>
    <property type="evidence" value="ECO:0007669"/>
    <property type="project" value="UniProtKB-KW"/>
</dbReference>
<feature type="region of interest" description="Disordered" evidence="3">
    <location>
        <begin position="17"/>
        <end position="68"/>
    </location>
</feature>
<dbReference type="SMART" id="SM00015">
    <property type="entry name" value="IQ"/>
    <property type="match status" value="1"/>
</dbReference>
<accession>A0A2I0A8P7</accession>
<evidence type="ECO:0000256" key="1">
    <source>
        <dbReference type="ARBA" id="ARBA00022860"/>
    </source>
</evidence>